<protein>
    <submittedName>
        <fullName evidence="6">Uncharacterized protein</fullName>
    </submittedName>
</protein>
<dbReference type="PATRIC" id="fig|1172190.3.peg.844"/>
<evidence type="ECO:0000313" key="7">
    <source>
        <dbReference type="Proteomes" id="UP000015520"/>
    </source>
</evidence>
<evidence type="ECO:0000256" key="4">
    <source>
        <dbReference type="ARBA" id="ARBA00023136"/>
    </source>
</evidence>
<feature type="transmembrane region" description="Helical" evidence="5">
    <location>
        <begin position="358"/>
        <end position="376"/>
    </location>
</feature>
<dbReference type="PANTHER" id="PTHR43424">
    <property type="entry name" value="LOCUS PUTATIVE PROTEIN 1-RELATED"/>
    <property type="match status" value="1"/>
</dbReference>
<name>T0JNW7_9BACT</name>
<keyword evidence="7" id="KW-1185">Reference proteome</keyword>
<feature type="transmembrane region" description="Helical" evidence="5">
    <location>
        <begin position="327"/>
        <end position="346"/>
    </location>
</feature>
<feature type="transmembrane region" description="Helical" evidence="5">
    <location>
        <begin position="180"/>
        <end position="203"/>
    </location>
</feature>
<evidence type="ECO:0000256" key="5">
    <source>
        <dbReference type="SAM" id="Phobius"/>
    </source>
</evidence>
<dbReference type="PANTHER" id="PTHR43424:SF1">
    <property type="entry name" value="LOCUS PUTATIVE PROTEIN 1-RELATED"/>
    <property type="match status" value="1"/>
</dbReference>
<keyword evidence="3 5" id="KW-1133">Transmembrane helix</keyword>
<dbReference type="AlphaFoldDB" id="T0JNW7"/>
<dbReference type="eggNOG" id="COG2244">
    <property type="taxonomic scope" value="Bacteria"/>
</dbReference>
<evidence type="ECO:0000256" key="2">
    <source>
        <dbReference type="ARBA" id="ARBA00022692"/>
    </source>
</evidence>
<feature type="transmembrane region" description="Helical" evidence="5">
    <location>
        <begin position="29"/>
        <end position="47"/>
    </location>
</feature>
<dbReference type="STRING" id="1172190.M947_04340"/>
<dbReference type="GO" id="GO:0016020">
    <property type="term" value="C:membrane"/>
    <property type="evidence" value="ECO:0007669"/>
    <property type="project" value="UniProtKB-SubCell"/>
</dbReference>
<dbReference type="Pfam" id="PF01943">
    <property type="entry name" value="Polysacc_synt"/>
    <property type="match status" value="1"/>
</dbReference>
<feature type="transmembrane region" description="Helical" evidence="5">
    <location>
        <begin position="153"/>
        <end position="174"/>
    </location>
</feature>
<dbReference type="RefSeq" id="WP_021287139.1">
    <property type="nucleotide sequence ID" value="NZ_AUPZ01000005.1"/>
</dbReference>
<feature type="transmembrane region" description="Helical" evidence="5">
    <location>
        <begin position="388"/>
        <end position="410"/>
    </location>
</feature>
<reference evidence="6 7" key="1">
    <citation type="submission" date="2013-07" db="EMBL/GenBank/DDBJ databases">
        <title>Sulfurimonas hongkongensis AST-10 Genome Sequencing.</title>
        <authorList>
            <person name="Cai L."/>
            <person name="Zhang T."/>
        </authorList>
    </citation>
    <scope>NUCLEOTIDE SEQUENCE [LARGE SCALE GENOMIC DNA]</scope>
    <source>
        <strain evidence="6 7">AST-10</strain>
    </source>
</reference>
<evidence type="ECO:0000256" key="1">
    <source>
        <dbReference type="ARBA" id="ARBA00004141"/>
    </source>
</evidence>
<sequence>MINKLKSLQNNQGFMKYFKNTSWLFGEKILRMIVGLFVGIWVARYLGPEQFGLFSYAQSFVGLFTAIATLGLDGIVVRELVKDKSIRDELIGTAFWLKLMGAFGVLLVLAVAVNFTSNDSYTNLLVFIIASATIFQSFNVIDLYFQSKVLSRYVVYANIISLFISSIVKVVLILSGAPLIAFAWVVLLDSFVLACGFVYFYIYHFYHFTPDTKSQAIRHFALRYKIPFKIQNLKFKKSTAISLLKDSWPLILSAIVISIYMKIDQVMIKEMLDSQVVGQYAAAVRISELWYFIPMVIVSSLFPAIINAKKQSEKLYYIRLQKLYNMMVWLAIAIALPMTFLSDWVVDLLYGEQYNQAGSVLMIHIWAGVFVFLGVASGKWLLSENLQIFSTINTSIGAVINVGLNYILIPKIGVDGAAWATLFSYFIAAYFSLLFWKQTRINFIHLSKTILITKMFNAKKNT</sequence>
<feature type="transmembrane region" description="Helical" evidence="5">
    <location>
        <begin position="243"/>
        <end position="263"/>
    </location>
</feature>
<feature type="transmembrane region" description="Helical" evidence="5">
    <location>
        <begin position="121"/>
        <end position="141"/>
    </location>
</feature>
<accession>T0JNW7</accession>
<keyword evidence="2 5" id="KW-0812">Transmembrane</keyword>
<dbReference type="InterPro" id="IPR002797">
    <property type="entry name" value="Polysacc_synth"/>
</dbReference>
<dbReference type="InterPro" id="IPR052556">
    <property type="entry name" value="PolySynth_Transporter"/>
</dbReference>
<gene>
    <name evidence="6" type="ORF">M947_04340</name>
</gene>
<evidence type="ECO:0000256" key="3">
    <source>
        <dbReference type="ARBA" id="ARBA00022989"/>
    </source>
</evidence>
<feature type="transmembrane region" description="Helical" evidence="5">
    <location>
        <begin position="289"/>
        <end position="306"/>
    </location>
</feature>
<dbReference type="EMBL" id="AUPZ01000005">
    <property type="protein sequence ID" value="EQB39811.1"/>
    <property type="molecule type" value="Genomic_DNA"/>
</dbReference>
<feature type="transmembrane region" description="Helical" evidence="5">
    <location>
        <begin position="95"/>
        <end position="115"/>
    </location>
</feature>
<comment type="subcellular location">
    <subcellularLocation>
        <location evidence="1">Membrane</location>
        <topology evidence="1">Multi-pass membrane protein</topology>
    </subcellularLocation>
</comment>
<evidence type="ECO:0000313" key="6">
    <source>
        <dbReference type="EMBL" id="EQB39811.1"/>
    </source>
</evidence>
<organism evidence="6 7">
    <name type="scientific">Sulfurimonas hongkongensis</name>
    <dbReference type="NCBI Taxonomy" id="1172190"/>
    <lineage>
        <taxon>Bacteria</taxon>
        <taxon>Pseudomonadati</taxon>
        <taxon>Campylobacterota</taxon>
        <taxon>Epsilonproteobacteria</taxon>
        <taxon>Campylobacterales</taxon>
        <taxon>Sulfurimonadaceae</taxon>
        <taxon>Sulfurimonas</taxon>
    </lineage>
</organism>
<comment type="caution">
    <text evidence="6">The sequence shown here is derived from an EMBL/GenBank/DDBJ whole genome shotgun (WGS) entry which is preliminary data.</text>
</comment>
<dbReference type="Proteomes" id="UP000015520">
    <property type="component" value="Unassembled WGS sequence"/>
</dbReference>
<dbReference type="CDD" id="cd13128">
    <property type="entry name" value="MATE_Wzx_like"/>
    <property type="match status" value="1"/>
</dbReference>
<feature type="transmembrane region" description="Helical" evidence="5">
    <location>
        <begin position="416"/>
        <end position="436"/>
    </location>
</feature>
<proteinExistence type="predicted"/>
<feature type="transmembrane region" description="Helical" evidence="5">
    <location>
        <begin position="53"/>
        <end position="75"/>
    </location>
</feature>
<keyword evidence="4 5" id="KW-0472">Membrane</keyword>